<accession>A0A1Y4N7G2</accession>
<reference evidence="2" key="1">
    <citation type="submission" date="2017-04" db="EMBL/GenBank/DDBJ databases">
        <title>Function of individual gut microbiota members based on whole genome sequencing of pure cultures obtained from chicken caecum.</title>
        <authorList>
            <person name="Medvecky M."/>
            <person name="Cejkova D."/>
            <person name="Polansky O."/>
            <person name="Karasova D."/>
            <person name="Kubasova T."/>
            <person name="Cizek A."/>
            <person name="Rychlik I."/>
        </authorList>
    </citation>
    <scope>NUCLEOTIDE SEQUENCE [LARGE SCALE GENOMIC DNA]</scope>
    <source>
        <strain evidence="2">An175</strain>
    </source>
</reference>
<proteinExistence type="predicted"/>
<dbReference type="Proteomes" id="UP000196386">
    <property type="component" value="Unassembled WGS sequence"/>
</dbReference>
<protein>
    <submittedName>
        <fullName evidence="1">Uncharacterized protein</fullName>
    </submittedName>
</protein>
<dbReference type="EMBL" id="NFKP01000002">
    <property type="protein sequence ID" value="OUP71055.1"/>
    <property type="molecule type" value="Genomic_DNA"/>
</dbReference>
<organism evidence="1 2">
    <name type="scientific">Anaerotruncus colihominis</name>
    <dbReference type="NCBI Taxonomy" id="169435"/>
    <lineage>
        <taxon>Bacteria</taxon>
        <taxon>Bacillati</taxon>
        <taxon>Bacillota</taxon>
        <taxon>Clostridia</taxon>
        <taxon>Eubacteriales</taxon>
        <taxon>Oscillospiraceae</taxon>
        <taxon>Anaerotruncus</taxon>
    </lineage>
</organism>
<dbReference type="AlphaFoldDB" id="A0A1Y4N7G2"/>
<evidence type="ECO:0000313" key="1">
    <source>
        <dbReference type="EMBL" id="OUP71055.1"/>
    </source>
</evidence>
<gene>
    <name evidence="1" type="ORF">B5F11_03035</name>
</gene>
<comment type="caution">
    <text evidence="1">The sequence shown here is derived from an EMBL/GenBank/DDBJ whole genome shotgun (WGS) entry which is preliminary data.</text>
</comment>
<name>A0A1Y4N7G2_9FIRM</name>
<sequence length="98" mass="10716">MRSANDKAVCSRHMAANAAKQRTAHVTPQPKPALPVSMPLCGRQARMGLLLWYNIGKADYYTTVMPNGSPLARQPPSDGQLYLPMAGAIILLLRSFHI</sequence>
<evidence type="ECO:0000313" key="2">
    <source>
        <dbReference type="Proteomes" id="UP000196386"/>
    </source>
</evidence>